<dbReference type="Gene3D" id="1.10.510.10">
    <property type="entry name" value="Transferase(Phosphotransferase) domain 1"/>
    <property type="match status" value="1"/>
</dbReference>
<organism evidence="2 3">
    <name type="scientific">Salix udensis</name>
    <dbReference type="NCBI Taxonomy" id="889485"/>
    <lineage>
        <taxon>Eukaryota</taxon>
        <taxon>Viridiplantae</taxon>
        <taxon>Streptophyta</taxon>
        <taxon>Embryophyta</taxon>
        <taxon>Tracheophyta</taxon>
        <taxon>Spermatophyta</taxon>
        <taxon>Magnoliopsida</taxon>
        <taxon>eudicotyledons</taxon>
        <taxon>Gunneridae</taxon>
        <taxon>Pentapetalae</taxon>
        <taxon>rosids</taxon>
        <taxon>fabids</taxon>
        <taxon>Malpighiales</taxon>
        <taxon>Salicaceae</taxon>
        <taxon>Saliceae</taxon>
        <taxon>Salix</taxon>
    </lineage>
</organism>
<accession>A0AAD6NWH7</accession>
<feature type="domain" description="DUF7866" evidence="1">
    <location>
        <begin position="190"/>
        <end position="242"/>
    </location>
</feature>
<dbReference type="AlphaFoldDB" id="A0AAD6NWH7"/>
<evidence type="ECO:0000259" key="1">
    <source>
        <dbReference type="Pfam" id="PF25268"/>
    </source>
</evidence>
<reference evidence="2 3" key="1">
    <citation type="journal article" date="2023" name="Int. J. Mol. Sci.">
        <title>De Novo Assembly and Annotation of 11 Diverse Shrub Willow (Salix) Genomes Reveals Novel Gene Organization in Sex-Linked Regions.</title>
        <authorList>
            <person name="Hyden B."/>
            <person name="Feng K."/>
            <person name="Yates T.B."/>
            <person name="Jawdy S."/>
            <person name="Cereghino C."/>
            <person name="Smart L.B."/>
            <person name="Muchero W."/>
        </authorList>
    </citation>
    <scope>NUCLEOTIDE SEQUENCE [LARGE SCALE GENOMIC DNA]</scope>
    <source>
        <tissue evidence="2">Shoot tip</tissue>
    </source>
</reference>
<keyword evidence="3" id="KW-1185">Reference proteome</keyword>
<name>A0AAD6NWH7_9ROSI</name>
<protein>
    <recommendedName>
        <fullName evidence="1">DUF7866 domain-containing protein</fullName>
    </recommendedName>
</protein>
<dbReference type="Pfam" id="PF25268">
    <property type="entry name" value="DUF7866"/>
    <property type="match status" value="1"/>
</dbReference>
<dbReference type="EMBL" id="JAPFFJ010000016">
    <property type="protein sequence ID" value="KAJ6407609.1"/>
    <property type="molecule type" value="Genomic_DNA"/>
</dbReference>
<evidence type="ECO:0000313" key="3">
    <source>
        <dbReference type="Proteomes" id="UP001162972"/>
    </source>
</evidence>
<dbReference type="Proteomes" id="UP001162972">
    <property type="component" value="Chromosome 6"/>
</dbReference>
<comment type="caution">
    <text evidence="2">The sequence shown here is derived from an EMBL/GenBank/DDBJ whole genome shotgun (WGS) entry which is preliminary data.</text>
</comment>
<dbReference type="InterPro" id="IPR057188">
    <property type="entry name" value="DUF7866"/>
</dbReference>
<evidence type="ECO:0000313" key="2">
    <source>
        <dbReference type="EMBL" id="KAJ6407609.1"/>
    </source>
</evidence>
<proteinExistence type="predicted"/>
<dbReference type="PANTHER" id="PTHR33786:SF5">
    <property type="entry name" value="EXPRESSED PROTEIN"/>
    <property type="match status" value="1"/>
</dbReference>
<sequence length="244" mass="26454">MLQIIDPRLENQYSVRAAQKACSLAYYCLSQNPKARPLMSDVVETLEPLQCSNNVANEVSSSLTPALTGGAVAFAMGGVPDYQMRRRFTNNVGPGSSCRSPNPNCSPACKHSSLSVVYSVTEMNYSMKLAVLVIFLFIPGQSIISPVQPSPVNTSLTAGEFRPMEPAEYRLIGRKGENHDDDLWRRRLAPFQLCLLCKCCTGAATTNCATMPCCFGIDCQLPNKPYGVCAFVPKTCNCTSCAAV</sequence>
<dbReference type="PANTHER" id="PTHR33786">
    <property type="entry name" value="UBIQUITIN CARBOXYL-TERMINAL HYDROLASE"/>
    <property type="match status" value="1"/>
</dbReference>
<gene>
    <name evidence="2" type="ORF">OIU84_010989</name>
</gene>